<dbReference type="InterPro" id="IPR000198">
    <property type="entry name" value="RhoGAP_dom"/>
</dbReference>
<evidence type="ECO:0000313" key="2">
    <source>
        <dbReference type="EMBL" id="KJH48326.1"/>
    </source>
</evidence>
<dbReference type="SUPFAM" id="SSF48350">
    <property type="entry name" value="GTPase activation domain, GAP"/>
    <property type="match status" value="1"/>
</dbReference>
<dbReference type="OrthoDB" id="5873961at2759"/>
<dbReference type="Proteomes" id="UP000053766">
    <property type="component" value="Unassembled WGS sequence"/>
</dbReference>
<dbReference type="Gene3D" id="1.10.555.10">
    <property type="entry name" value="Rho GTPase activation protein"/>
    <property type="match status" value="1"/>
</dbReference>
<proteinExistence type="predicted"/>
<evidence type="ECO:0000259" key="1">
    <source>
        <dbReference type="PROSITE" id="PS50238"/>
    </source>
</evidence>
<dbReference type="InterPro" id="IPR052227">
    <property type="entry name" value="Arf-Rho-GAP_ANK-PH_domain"/>
</dbReference>
<sequence>MSSNQPVPKPRTRFNVGAKFVPCSKQANEMVSNITGDGFSKEVATTASSERAVDNNVECSQPTLLCYHPSPPPRLIQLTSEMKAGILHGLYTCQPSHAKMSVCGIEFVENPIYMSLFSFRKISSDNDTENTEVNSHSKSFPSNSTNSEICGSFREDASNFVNEKKHSQQFVPDISCLPGSSNSALERNIPLDRRVLSSHVENLEHRYTPSPQRCFSTKKDSCGSNSLLEKFEGIVETADSMKTSNEYDNSYDENCSGDHFDSTAVAYFGDVLLHVGKKDKKKSEECIAGPFSLMECELIHRDEQVVTIKLSEKEDDKVVIFTAENDAETWALLLGECWLLEYDILRSSIKEATLFGTFWLRQGTTGEWIYTAAVLSGKTMFYILLESSDYIYEMDVRKVILLRDRVDKVDWCPKCRKKDQKGPFLISLEGCALYVECCDDLSTKKWFSALQDVLSMPSTVLEDCRLTADNIPIVLVDKCIRFVAVYGIHSEGIYRRNGKKTETNDIFKRLTEDPVQTHIASTSEETVYAVADCLRQFFRRLKSPLFPHAIHKEIFEYGKSFSSDSA</sequence>
<dbReference type="Pfam" id="PF00620">
    <property type="entry name" value="RhoGAP"/>
    <property type="match status" value="1"/>
</dbReference>
<dbReference type="AlphaFoldDB" id="A0A0D8Y153"/>
<dbReference type="STRING" id="29172.A0A0D8Y153"/>
<reference evidence="2 3" key="1">
    <citation type="submission" date="2013-11" db="EMBL/GenBank/DDBJ databases">
        <title>Draft genome of the bovine lungworm Dictyocaulus viviparus.</title>
        <authorList>
            <person name="Mitreva M."/>
        </authorList>
    </citation>
    <scope>NUCLEOTIDE SEQUENCE [LARGE SCALE GENOMIC DNA]</scope>
    <source>
        <strain evidence="2 3">HannoverDv2000</strain>
    </source>
</reference>
<gene>
    <name evidence="2" type="ORF">DICVIV_05567</name>
</gene>
<dbReference type="GO" id="GO:0005737">
    <property type="term" value="C:cytoplasm"/>
    <property type="evidence" value="ECO:0007669"/>
    <property type="project" value="TreeGrafter"/>
</dbReference>
<dbReference type="InterPro" id="IPR008936">
    <property type="entry name" value="Rho_GTPase_activation_prot"/>
</dbReference>
<accession>A0A0D8Y153</accession>
<dbReference type="PROSITE" id="PS50238">
    <property type="entry name" value="RHOGAP"/>
    <property type="match status" value="1"/>
</dbReference>
<evidence type="ECO:0000313" key="3">
    <source>
        <dbReference type="Proteomes" id="UP000053766"/>
    </source>
</evidence>
<keyword evidence="3" id="KW-1185">Reference proteome</keyword>
<name>A0A0D8Y153_DICVI</name>
<dbReference type="PANTHER" id="PTHR45899">
    <property type="entry name" value="RHO GTPASE ACTIVATING PROTEIN AT 15B, ISOFORM C"/>
    <property type="match status" value="1"/>
</dbReference>
<reference evidence="3" key="2">
    <citation type="journal article" date="2016" name="Sci. Rep.">
        <title>Dictyocaulus viviparus genome, variome and transcriptome elucidate lungworm biology and support future intervention.</title>
        <authorList>
            <person name="McNulty S.N."/>
            <person name="Strube C."/>
            <person name="Rosa B.A."/>
            <person name="Martin J.C."/>
            <person name="Tyagi R."/>
            <person name="Choi Y.J."/>
            <person name="Wang Q."/>
            <person name="Hallsworth Pepin K."/>
            <person name="Zhang X."/>
            <person name="Ozersky P."/>
            <person name="Wilson R.K."/>
            <person name="Sternberg P.W."/>
            <person name="Gasser R.B."/>
            <person name="Mitreva M."/>
        </authorList>
    </citation>
    <scope>NUCLEOTIDE SEQUENCE [LARGE SCALE GENOMIC DNA]</scope>
    <source>
        <strain evidence="3">HannoverDv2000</strain>
    </source>
</reference>
<dbReference type="EMBL" id="KN716271">
    <property type="protein sequence ID" value="KJH48326.1"/>
    <property type="molecule type" value="Genomic_DNA"/>
</dbReference>
<organism evidence="2 3">
    <name type="scientific">Dictyocaulus viviparus</name>
    <name type="common">Bovine lungworm</name>
    <dbReference type="NCBI Taxonomy" id="29172"/>
    <lineage>
        <taxon>Eukaryota</taxon>
        <taxon>Metazoa</taxon>
        <taxon>Ecdysozoa</taxon>
        <taxon>Nematoda</taxon>
        <taxon>Chromadorea</taxon>
        <taxon>Rhabditida</taxon>
        <taxon>Rhabditina</taxon>
        <taxon>Rhabditomorpha</taxon>
        <taxon>Strongyloidea</taxon>
        <taxon>Metastrongylidae</taxon>
        <taxon>Dictyocaulus</taxon>
    </lineage>
</organism>
<feature type="domain" description="Rho-GAP" evidence="1">
    <location>
        <begin position="459"/>
        <end position="566"/>
    </location>
</feature>
<dbReference type="GO" id="GO:0005547">
    <property type="term" value="F:phosphatidylinositol-3,4,5-trisphosphate binding"/>
    <property type="evidence" value="ECO:0007669"/>
    <property type="project" value="TreeGrafter"/>
</dbReference>
<dbReference type="GO" id="GO:0007165">
    <property type="term" value="P:signal transduction"/>
    <property type="evidence" value="ECO:0007669"/>
    <property type="project" value="InterPro"/>
</dbReference>
<protein>
    <submittedName>
        <fullName evidence="2">RhoGAP domain protein</fullName>
    </submittedName>
</protein>
<dbReference type="PANTHER" id="PTHR45899:SF2">
    <property type="entry name" value="RHO GTPASE ACTIVATING PROTEIN AT 15B, ISOFORM C"/>
    <property type="match status" value="1"/>
</dbReference>